<gene>
    <name evidence="1" type="ORF">GXM_04381</name>
</gene>
<name>A0A5P8W2M9_9NOSO</name>
<sequence length="246" mass="28901">MLDLLLKDKLSAKNTLKVKKEILARVKGRELESLNAEMNFYKTELLPYFIKLNQYNPVVSVTEQLRLLLGVWTPIWSTISFHESLPQRIQEQSFQIFQHDGYCASIARYILGKESSLSDNFQSKLPAYDFMILQKYGVKNGKWDLQNIDRFQAFKNREIPLTLESVYNWFTNVVNTKVKLNASKEDLPKALKLENLEINHANEFQKTYLATSQVFEHLYIDIDWRLVKTQTDASYLPSYTIYVKRQ</sequence>
<dbReference type="RefSeq" id="WP_152589598.1">
    <property type="nucleotide sequence ID" value="NZ_CP045226.1"/>
</dbReference>
<dbReference type="KEGG" id="nsh:GXM_04381"/>
<accession>A0A5P8W2M9</accession>
<evidence type="ECO:0000313" key="1">
    <source>
        <dbReference type="EMBL" id="QFS46900.1"/>
    </source>
</evidence>
<keyword evidence="2" id="KW-1185">Reference proteome</keyword>
<organism evidence="1 2">
    <name type="scientific">Nostoc sphaeroides CCNUC1</name>
    <dbReference type="NCBI Taxonomy" id="2653204"/>
    <lineage>
        <taxon>Bacteria</taxon>
        <taxon>Bacillati</taxon>
        <taxon>Cyanobacteriota</taxon>
        <taxon>Cyanophyceae</taxon>
        <taxon>Nostocales</taxon>
        <taxon>Nostocaceae</taxon>
        <taxon>Nostoc</taxon>
    </lineage>
</organism>
<dbReference type="Proteomes" id="UP000326678">
    <property type="component" value="Chromosome Gxm1"/>
</dbReference>
<reference evidence="1 2" key="1">
    <citation type="submission" date="2019-10" db="EMBL/GenBank/DDBJ databases">
        <title>Genomic and transcriptomic insights into the perfect genentic adaptation of a filamentous nitrogen-fixing cyanobacterium to rice fields.</title>
        <authorList>
            <person name="Chen Z."/>
        </authorList>
    </citation>
    <scope>NUCLEOTIDE SEQUENCE [LARGE SCALE GENOMIC DNA]</scope>
    <source>
        <strain evidence="1">CCNUC1</strain>
    </source>
</reference>
<dbReference type="AlphaFoldDB" id="A0A5P8W2M9"/>
<proteinExistence type="predicted"/>
<protein>
    <submittedName>
        <fullName evidence="1">Uncharacterized protein</fullName>
    </submittedName>
</protein>
<evidence type="ECO:0000313" key="2">
    <source>
        <dbReference type="Proteomes" id="UP000326678"/>
    </source>
</evidence>
<dbReference type="EMBL" id="CP045226">
    <property type="protein sequence ID" value="QFS46900.1"/>
    <property type="molecule type" value="Genomic_DNA"/>
</dbReference>